<gene>
    <name evidence="7" type="ORF">ABR62_03915</name>
</gene>
<dbReference type="PROSITE" id="PS50850">
    <property type="entry name" value="MFS"/>
    <property type="match status" value="1"/>
</dbReference>
<evidence type="ECO:0000256" key="1">
    <source>
        <dbReference type="ARBA" id="ARBA00004651"/>
    </source>
</evidence>
<feature type="transmembrane region" description="Helical" evidence="5">
    <location>
        <begin position="271"/>
        <end position="293"/>
    </location>
</feature>
<evidence type="ECO:0000313" key="8">
    <source>
        <dbReference type="Proteomes" id="UP000053054"/>
    </source>
</evidence>
<keyword evidence="3 5" id="KW-1133">Transmembrane helix</keyword>
<keyword evidence="4 5" id="KW-0472">Membrane</keyword>
<evidence type="ECO:0000256" key="2">
    <source>
        <dbReference type="ARBA" id="ARBA00022692"/>
    </source>
</evidence>
<dbReference type="EMBL" id="LIAU01000008">
    <property type="protein sequence ID" value="KRO54194.1"/>
    <property type="molecule type" value="Genomic_DNA"/>
</dbReference>
<comment type="subcellular location">
    <subcellularLocation>
        <location evidence="1">Cell membrane</location>
        <topology evidence="1">Multi-pass membrane protein</topology>
    </subcellularLocation>
</comment>
<dbReference type="InterPro" id="IPR020846">
    <property type="entry name" value="MFS_dom"/>
</dbReference>
<feature type="transmembrane region" description="Helical" evidence="5">
    <location>
        <begin position="17"/>
        <end position="38"/>
    </location>
</feature>
<comment type="caution">
    <text evidence="7">The sequence shown here is derived from an EMBL/GenBank/DDBJ whole genome shotgun (WGS) entry which is preliminary data.</text>
</comment>
<feature type="transmembrane region" description="Helical" evidence="5">
    <location>
        <begin position="245"/>
        <end position="265"/>
    </location>
</feature>
<dbReference type="PANTHER" id="PTHR23542">
    <property type="match status" value="1"/>
</dbReference>
<feature type="transmembrane region" description="Helical" evidence="5">
    <location>
        <begin position="219"/>
        <end position="238"/>
    </location>
</feature>
<dbReference type="InterPro" id="IPR036259">
    <property type="entry name" value="MFS_trans_sf"/>
</dbReference>
<evidence type="ECO:0000313" key="7">
    <source>
        <dbReference type="EMBL" id="KRO54194.1"/>
    </source>
</evidence>
<dbReference type="AlphaFoldDB" id="A0A0R2QZL7"/>
<evidence type="ECO:0000256" key="3">
    <source>
        <dbReference type="ARBA" id="ARBA00022989"/>
    </source>
</evidence>
<dbReference type="GO" id="GO:0005886">
    <property type="term" value="C:plasma membrane"/>
    <property type="evidence" value="ECO:0007669"/>
    <property type="project" value="UniProtKB-SubCell"/>
</dbReference>
<evidence type="ECO:0000259" key="6">
    <source>
        <dbReference type="PROSITE" id="PS50850"/>
    </source>
</evidence>
<reference evidence="7 8" key="1">
    <citation type="submission" date="2015-10" db="EMBL/GenBank/DDBJ databases">
        <title>Metagenome-Assembled Genomes uncover a global brackish microbiome.</title>
        <authorList>
            <person name="Hugerth L.W."/>
            <person name="Larsson J."/>
            <person name="Alneberg J."/>
            <person name="Lindh M.V."/>
            <person name="Legrand C."/>
            <person name="Pinhassi J."/>
            <person name="Andersson A.F."/>
        </authorList>
    </citation>
    <scope>NUCLEOTIDE SEQUENCE [LARGE SCALE GENOMIC DNA]</scope>
    <source>
        <strain evidence="7">BACL2 MAG-120820-bin50</strain>
    </source>
</reference>
<keyword evidence="2 5" id="KW-0812">Transmembrane</keyword>
<feature type="domain" description="Major facilitator superfamily (MFS) profile" evidence="6">
    <location>
        <begin position="149"/>
        <end position="370"/>
    </location>
</feature>
<name>A0A0R2QZL7_9ACTN</name>
<dbReference type="GO" id="GO:0022857">
    <property type="term" value="F:transmembrane transporter activity"/>
    <property type="evidence" value="ECO:0007669"/>
    <property type="project" value="InterPro"/>
</dbReference>
<dbReference type="PANTHER" id="PTHR23542:SF1">
    <property type="entry name" value="MAJOR FACILITATOR SUPERFAMILY (MFS) PROFILE DOMAIN-CONTAINING PROTEIN"/>
    <property type="match status" value="1"/>
</dbReference>
<accession>A0A0R2QZL7</accession>
<dbReference type="Gene3D" id="1.20.1250.20">
    <property type="entry name" value="MFS general substrate transporter like domains"/>
    <property type="match status" value="2"/>
</dbReference>
<dbReference type="InterPro" id="IPR011701">
    <property type="entry name" value="MFS"/>
</dbReference>
<feature type="transmembrane region" description="Helical" evidence="5">
    <location>
        <begin position="305"/>
        <end position="324"/>
    </location>
</feature>
<feature type="transmembrane region" description="Helical" evidence="5">
    <location>
        <begin position="336"/>
        <end position="355"/>
    </location>
</feature>
<protein>
    <recommendedName>
        <fullName evidence="6">Major facilitator superfamily (MFS) profile domain-containing protein</fullName>
    </recommendedName>
</protein>
<feature type="transmembrane region" description="Helical" evidence="5">
    <location>
        <begin position="75"/>
        <end position="96"/>
    </location>
</feature>
<sequence>MNTVALVFLISSVRDSFLLAGIASSFYTLCGAIVGPRIGRLADRFGTRIVLLPITFINSLSIISVVFFSSRSIPLLLLFSALSGATMPSFGSYTRTRWSRTIKDRRELGVALSLESVLDETAFVVGPALAGFLFSLYGSNSPLVAGIVFTVIGGVGLAITSFDSGMRGSAPERIGGLLRIKYVKALFTSLIALGLLFGSNFVVILAVAKENNRAAEGGIWVGLYPIGSLVAGLVYGVIHWKSRNATRYTLALAFMTLSTSAILFFQNIDTIVYFIILSGIGIAPALIAANALLKDLVPLSRLNEAFSMLGASISIGITLGSTLSGSLVDRFGGWDGFYFMTGATLLATLLSLICIRAGKYETKDETISHG</sequence>
<organism evidence="7 8">
    <name type="scientific">Actinobacteria bacterium BACL2 MAG-120820-bin50</name>
    <dbReference type="NCBI Taxonomy" id="1655570"/>
    <lineage>
        <taxon>Bacteria</taxon>
        <taxon>Bacillati</taxon>
        <taxon>Actinomycetota</taxon>
        <taxon>Actinomycetes</taxon>
        <taxon>Actinomycetes incertae sedis</taxon>
        <taxon>ac1 cluster</taxon>
    </lineage>
</organism>
<evidence type="ECO:0000256" key="5">
    <source>
        <dbReference type="SAM" id="Phobius"/>
    </source>
</evidence>
<feature type="transmembrane region" description="Helical" evidence="5">
    <location>
        <begin position="50"/>
        <end position="69"/>
    </location>
</feature>
<proteinExistence type="predicted"/>
<feature type="transmembrane region" description="Helical" evidence="5">
    <location>
        <begin position="143"/>
        <end position="162"/>
    </location>
</feature>
<dbReference type="Pfam" id="PF07690">
    <property type="entry name" value="MFS_1"/>
    <property type="match status" value="2"/>
</dbReference>
<evidence type="ECO:0000256" key="4">
    <source>
        <dbReference type="ARBA" id="ARBA00023136"/>
    </source>
</evidence>
<feature type="transmembrane region" description="Helical" evidence="5">
    <location>
        <begin position="183"/>
        <end position="207"/>
    </location>
</feature>
<dbReference type="Proteomes" id="UP000053054">
    <property type="component" value="Unassembled WGS sequence"/>
</dbReference>
<dbReference type="SUPFAM" id="SSF103473">
    <property type="entry name" value="MFS general substrate transporter"/>
    <property type="match status" value="1"/>
</dbReference>